<evidence type="ECO:0000259" key="6">
    <source>
        <dbReference type="PROSITE" id="PS50057"/>
    </source>
</evidence>
<dbReference type="InterPro" id="IPR000857">
    <property type="entry name" value="MyTH4_dom"/>
</dbReference>
<dbReference type="InterPro" id="IPR019748">
    <property type="entry name" value="FERM_central"/>
</dbReference>
<dbReference type="InterPro" id="IPR019749">
    <property type="entry name" value="Band_41_domain"/>
</dbReference>
<dbReference type="Gene3D" id="1.25.40.530">
    <property type="entry name" value="MyTH4 domain"/>
    <property type="match status" value="1"/>
</dbReference>
<accession>A0A915K2W2</accession>
<dbReference type="Gene3D" id="3.10.20.90">
    <property type="entry name" value="Phosphatidylinositol 3-kinase Catalytic Subunit, Chain A, domain 1"/>
    <property type="match status" value="1"/>
</dbReference>
<dbReference type="PROSITE" id="PS50057">
    <property type="entry name" value="FERM_3"/>
    <property type="match status" value="1"/>
</dbReference>
<dbReference type="CDD" id="cd14473">
    <property type="entry name" value="FERM_B-lobe"/>
    <property type="match status" value="1"/>
</dbReference>
<dbReference type="PROSITE" id="PS51016">
    <property type="entry name" value="MYTH4"/>
    <property type="match status" value="1"/>
</dbReference>
<dbReference type="GO" id="GO:0003779">
    <property type="term" value="F:actin binding"/>
    <property type="evidence" value="ECO:0007669"/>
    <property type="project" value="UniProtKB-KW"/>
</dbReference>
<dbReference type="CDD" id="cd13201">
    <property type="entry name" value="FERM_C_MyoXV"/>
    <property type="match status" value="1"/>
</dbReference>
<keyword evidence="8" id="KW-1185">Reference proteome</keyword>
<comment type="subcellular location">
    <subcellularLocation>
        <location evidence="1">Cytoplasm</location>
    </subcellularLocation>
</comment>
<dbReference type="SMART" id="SM00139">
    <property type="entry name" value="MyTH4"/>
    <property type="match status" value="1"/>
</dbReference>
<dbReference type="SUPFAM" id="SSF50729">
    <property type="entry name" value="PH domain-like"/>
    <property type="match status" value="1"/>
</dbReference>
<evidence type="ECO:0000256" key="2">
    <source>
        <dbReference type="ARBA" id="ARBA00008314"/>
    </source>
</evidence>
<dbReference type="AlphaFoldDB" id="A0A915K2W2"/>
<dbReference type="OMA" id="TDCVYEL"/>
<dbReference type="InterPro" id="IPR000299">
    <property type="entry name" value="FERM_domain"/>
</dbReference>
<dbReference type="PANTHER" id="PTHR22692">
    <property type="entry name" value="MYOSIN VII, XV"/>
    <property type="match status" value="1"/>
</dbReference>
<dbReference type="GO" id="GO:0005856">
    <property type="term" value="C:cytoskeleton"/>
    <property type="evidence" value="ECO:0007669"/>
    <property type="project" value="InterPro"/>
</dbReference>
<dbReference type="Pfam" id="PF00784">
    <property type="entry name" value="MyTH4"/>
    <property type="match status" value="1"/>
</dbReference>
<evidence type="ECO:0000256" key="3">
    <source>
        <dbReference type="ARBA" id="ARBA00022490"/>
    </source>
</evidence>
<dbReference type="InterPro" id="IPR051567">
    <property type="entry name" value="Unconventional_Myosin_ATPase"/>
</dbReference>
<evidence type="ECO:0000256" key="4">
    <source>
        <dbReference type="ARBA" id="ARBA00022737"/>
    </source>
</evidence>
<comment type="similarity">
    <text evidence="2">Belongs to the TRAFAC class myosin-kinesin ATPase superfamily. Myosin family.</text>
</comment>
<organism evidence="8 9">
    <name type="scientific">Romanomermis culicivorax</name>
    <name type="common">Nematode worm</name>
    <dbReference type="NCBI Taxonomy" id="13658"/>
    <lineage>
        <taxon>Eukaryota</taxon>
        <taxon>Metazoa</taxon>
        <taxon>Ecdysozoa</taxon>
        <taxon>Nematoda</taxon>
        <taxon>Enoplea</taxon>
        <taxon>Dorylaimia</taxon>
        <taxon>Mermithida</taxon>
        <taxon>Mermithoidea</taxon>
        <taxon>Mermithidae</taxon>
        <taxon>Romanomermis</taxon>
    </lineage>
</organism>
<dbReference type="PANTHER" id="PTHR22692:SF26">
    <property type="entry name" value="SH3 DOMAIN-CONTAINING PROTEIN"/>
    <property type="match status" value="1"/>
</dbReference>
<dbReference type="Gene3D" id="2.30.29.30">
    <property type="entry name" value="Pleckstrin-homology domain (PH domain)/Phosphotyrosine-binding domain (PTB)"/>
    <property type="match status" value="1"/>
</dbReference>
<dbReference type="Pfam" id="PF00373">
    <property type="entry name" value="FERM_M"/>
    <property type="match status" value="1"/>
</dbReference>
<feature type="domain" description="FERM" evidence="6">
    <location>
        <begin position="319"/>
        <end position="642"/>
    </location>
</feature>
<evidence type="ECO:0000259" key="7">
    <source>
        <dbReference type="PROSITE" id="PS51016"/>
    </source>
</evidence>
<dbReference type="InterPro" id="IPR011993">
    <property type="entry name" value="PH-like_dom_sf"/>
</dbReference>
<evidence type="ECO:0000313" key="9">
    <source>
        <dbReference type="WBParaSite" id="nRc.2.0.1.t32661-RA"/>
    </source>
</evidence>
<keyword evidence="5" id="KW-0009">Actin-binding</keyword>
<evidence type="ECO:0000256" key="5">
    <source>
        <dbReference type="ARBA" id="ARBA00023203"/>
    </source>
</evidence>
<keyword evidence="4" id="KW-0677">Repeat</keyword>
<evidence type="ECO:0000256" key="1">
    <source>
        <dbReference type="ARBA" id="ARBA00004496"/>
    </source>
</evidence>
<dbReference type="WBParaSite" id="nRc.2.0.1.t32661-RA">
    <property type="protein sequence ID" value="nRc.2.0.1.t32661-RA"/>
    <property type="gene ID" value="nRc.2.0.1.g32661"/>
</dbReference>
<proteinExistence type="inferred from homology"/>
<dbReference type="InterPro" id="IPR041795">
    <property type="entry name" value="MyoXV_FERM_C"/>
</dbReference>
<name>A0A915K2W2_ROMCU</name>
<keyword evidence="3" id="KW-0963">Cytoplasm</keyword>
<protein>
    <submittedName>
        <fullName evidence="9">MyTH4 domain-containing protein</fullName>
    </submittedName>
</protein>
<evidence type="ECO:0000313" key="8">
    <source>
        <dbReference type="Proteomes" id="UP000887565"/>
    </source>
</evidence>
<feature type="domain" description="MyTH4" evidence="7">
    <location>
        <begin position="159"/>
        <end position="314"/>
    </location>
</feature>
<dbReference type="Proteomes" id="UP000887565">
    <property type="component" value="Unplaced"/>
</dbReference>
<sequence length="654" mass="74692">MTADVNSSLGRRSSDVDDVNLGEILTAAAAEYPQSEMTRCRPTTSSKKRLEIFFNLPSSTLINIKNYFKLSKTADIIRNHTRRSFYGSRADGAPGNTAMLGFQKGKFTMMEFAMLYYRQTQTKFDIVKTDDKTGNTLKVPGKKSKKEWTWKEVADTVKYSKTPIQASLLKLETSELSKLAVETFICVMIYMGDYPLKKDQSVVDSVYKLLNLSEKHPPLRDEVYCQLMKQTTNNKSTKPDSAVLGWRLFSIFTAYFECSEVLKPYLLKYLTDAANDTRRAYHGTAMISVLNLKQTFKYGGRKNLLSYREIESITNGKNLKRQIYHLPGGTKKVINTKSVSVVEEIIQELCQELNIRSPLEQQEFCLCYVVESENTMKLLSNDDYILDVTTDLEYRRKDYFLLLKRTVWIHPLRLDNELYIDVTFFQVVPDYLEGLLVIMKSPETISAQFMDDIARLGALLHSADEHWDGQPVNSRTVVQALPRIVQNLRHVTFEQWADRVNSKLRQLPANINTTQARAKFLDILQSSWPLFGSTFFYVSHVSDAKVQDECLLAINKHGIQFLHIITHVQALIRETLLEFRLNEILSTHKVTAGHPMGGPPVQFLDIKVGNLLQQRVISLQTEQGAEISRLLGQYIYVDSQNRGFLQGDGANNVL</sequence>
<dbReference type="InterPro" id="IPR038185">
    <property type="entry name" value="MyTH4_dom_sf"/>
</dbReference>
<dbReference type="SMART" id="SM00295">
    <property type="entry name" value="B41"/>
    <property type="match status" value="1"/>
</dbReference>
<reference evidence="9" key="1">
    <citation type="submission" date="2022-11" db="UniProtKB">
        <authorList>
            <consortium name="WormBaseParasite"/>
        </authorList>
    </citation>
    <scope>IDENTIFICATION</scope>
</reference>